<reference evidence="2" key="1">
    <citation type="submission" date="2020-09" db="EMBL/GenBank/DDBJ databases">
        <title>Comparative genome analyses of four rice-infecting Rhizoctonia solani isolates reveal extensive enrichment of homogalacturonan modification genes.</title>
        <authorList>
            <person name="Lee D.-Y."/>
            <person name="Jeon J."/>
            <person name="Kim K.-T."/>
            <person name="Cheong K."/>
            <person name="Song H."/>
            <person name="Choi G."/>
            <person name="Ko J."/>
            <person name="Opiyo S.O."/>
            <person name="Zuo S."/>
            <person name="Madhav S."/>
            <person name="Lee Y.-H."/>
            <person name="Wang G.-L."/>
        </authorList>
    </citation>
    <scope>NUCLEOTIDE SEQUENCE</scope>
    <source>
        <strain evidence="2">AG1-IA WGL</strain>
    </source>
</reference>
<feature type="region of interest" description="Disordered" evidence="1">
    <location>
        <begin position="1253"/>
        <end position="1302"/>
    </location>
</feature>
<dbReference type="InterPro" id="IPR001753">
    <property type="entry name" value="Enoyl-CoA_hydra/iso"/>
</dbReference>
<dbReference type="CDD" id="cd06558">
    <property type="entry name" value="crotonase-like"/>
    <property type="match status" value="1"/>
</dbReference>
<dbReference type="Gene3D" id="3.40.50.12230">
    <property type="match status" value="1"/>
</dbReference>
<feature type="compositionally biased region" description="Polar residues" evidence="1">
    <location>
        <begin position="643"/>
        <end position="657"/>
    </location>
</feature>
<dbReference type="Gene3D" id="3.40.50.150">
    <property type="entry name" value="Vaccinia Virus protein VP39"/>
    <property type="match status" value="1"/>
</dbReference>
<dbReference type="CDD" id="cd02440">
    <property type="entry name" value="AdoMet_MTases"/>
    <property type="match status" value="1"/>
</dbReference>
<feature type="compositionally biased region" description="Polar residues" evidence="1">
    <location>
        <begin position="1406"/>
        <end position="1418"/>
    </location>
</feature>
<evidence type="ECO:0000256" key="1">
    <source>
        <dbReference type="SAM" id="MobiDB-lite"/>
    </source>
</evidence>
<dbReference type="PANTHER" id="PTHR43388">
    <property type="entry name" value="HYDROGENASE MATURATION FACTOR HOXX"/>
    <property type="match status" value="1"/>
</dbReference>
<accession>A0A8H7HM11</accession>
<feature type="non-terminal residue" evidence="2">
    <location>
        <position position="1"/>
    </location>
</feature>
<dbReference type="Pfam" id="PF13489">
    <property type="entry name" value="Methyltransf_23"/>
    <property type="match status" value="1"/>
</dbReference>
<protein>
    <submittedName>
        <fullName evidence="2">Enoyl-CoA hydratase/isomerase</fullName>
    </submittedName>
</protein>
<dbReference type="InterPro" id="IPR029063">
    <property type="entry name" value="SAM-dependent_MTases_sf"/>
</dbReference>
<dbReference type="InterPro" id="IPR047180">
    <property type="entry name" value="HoxX-like"/>
</dbReference>
<dbReference type="InterPro" id="IPR036477">
    <property type="entry name" value="Formyl_transf_N_sf"/>
</dbReference>
<dbReference type="EMBL" id="JACYCD010000236">
    <property type="protein sequence ID" value="KAF8699955.1"/>
    <property type="molecule type" value="Genomic_DNA"/>
</dbReference>
<dbReference type="PANTHER" id="PTHR43388:SF1">
    <property type="entry name" value="HYDROGENASE MATURATION FACTOR HOXX"/>
    <property type="match status" value="1"/>
</dbReference>
<dbReference type="InterPro" id="IPR029045">
    <property type="entry name" value="ClpP/crotonase-like_dom_sf"/>
</dbReference>
<dbReference type="SUPFAM" id="SSF53328">
    <property type="entry name" value="Formyltransferase"/>
    <property type="match status" value="1"/>
</dbReference>
<sequence>MSQSYIDLTTESDPIYYVDDITDYDGSEADTSSIVTDSTMSTLESTEARSYFREVYGRMFPADANLPVLLPSDNSTVTRLELQHLSIKLALNGNYWGPVRQNLLAPTPHRKRVLDLVTLEGTWVQEMSREFPDVDFVSLDLSPLTPHRPCPNVVFEVYDLYNGFAEPDNSFDVVHLRHAAVPMKDFKSLVREVHRVLRPGGIVLFCEYELEVYDAEFPDIPAWASLPGISNALRLARGGLAHQGVNVYVWRDLPKWLPWDSSFWKENSYEDEDFDTDTESESSVIRSSQPSQSEPDGVRGFTGIQTWANIMPAAPWHPDPRKREVGALVQRVWADVWRNMGSSLQLSGMSEWEATEAIRAAVHDIEYPPVRITAKLHTLYAFKVGPYASNHAGDPPDGLSFYLPLIEVLPFRKPSNKATRYNSAFMRQLCGLASILNCRLSFPMRILFFVTAHNSLSQRVYTALTDATYGHHISVEYATSAEAMIEAAELAKPDIILCPFLTRKVPQEVYEKYLTLIVHPGAPGDAGPSALDWVLMGDTGLLTSAPETLARVASAPLPSKPRSHWAVTVLQAEEEFDKGPVWAWEQFELPQTAEVDGLAYATITKAGLYRAHVTRAALTAVLAALERIEAASVQRAAHDLNAETASQTPDLPSNPTSHAVDETNPSIEPLNPKFPVDLSPPDEAKFSVTLKAPFLGNETHSRPLLRPAERAQACDPRIHSAVTCAVAIRAGDSQPGVLVRWLDPRDSPTVQGKNVFVYNAWVEENRLPIWCDEVPVGKIAATRDGAVLVKTADHGRLGGCGLWITHVRVPLAKGVSGGLNPKLPAVDGLRSAGLGAAVQNAREWNICGKVVLEQDRRNSEPGVKVELGWEKRPGTWQQTWVEFEELRDGGKAAYVYFDYYNGAFMTYQCEQLLRALRWATHPDRGDLKFLVLMGGSYFSNGIALNTVEGSEDPSLEGWKNINAINDVVELVISDSSEPAKRLAQNSKVADAFKPLFGGASLAERGIVTIASVRSNVAAGGFAVATAADIVLCSESAVINPHYRGVGLYGSEFHTYSFYERAGEEKARELLRTMLPMSAVEACKLGLVDEVMKGGDADCYVGQTKAYVRQLAGERADAISKYRSAPWTRPASEEVSVVSLTDLLISNKLATHAKFTRPLVSYRHAELSQMLLDFYHQTRSKRFSERRRAFVRKIAPKTTPLRFATHRRENGKLDEEETDDFDAAEGWVAGAGVEWSWVGLPPPPTSEAWEEVYPEISSSESNQEHHTPELSAANSTASLAEPMTKAEPQTPTETAMKPMSESVHAKLSPVNLGTKLIPAKLLSDKEGSMVHIKMGVVPEQLVSASKSTSTRSRLFVPVRSIRRKSDAGIQRSPADGSLAPPSPTGSSNSGLRRSRSSVEVGSGGSEQDQSGRNRSTNRISRWFGSTFKSVKSPTAPRMMLPKTPEGTATTDKEGVLFPCYYDNNKTD</sequence>
<evidence type="ECO:0000313" key="3">
    <source>
        <dbReference type="Proteomes" id="UP000602905"/>
    </source>
</evidence>
<dbReference type="SUPFAM" id="SSF53335">
    <property type="entry name" value="S-adenosyl-L-methionine-dependent methyltransferases"/>
    <property type="match status" value="1"/>
</dbReference>
<dbReference type="Gene3D" id="3.90.226.10">
    <property type="entry name" value="2-enoyl-CoA Hydratase, Chain A, domain 1"/>
    <property type="match status" value="1"/>
</dbReference>
<organism evidence="2 3">
    <name type="scientific">Rhizoctonia solani</name>
    <dbReference type="NCBI Taxonomy" id="456999"/>
    <lineage>
        <taxon>Eukaryota</taxon>
        <taxon>Fungi</taxon>
        <taxon>Dikarya</taxon>
        <taxon>Basidiomycota</taxon>
        <taxon>Agaricomycotina</taxon>
        <taxon>Agaricomycetes</taxon>
        <taxon>Cantharellales</taxon>
        <taxon>Ceratobasidiaceae</taxon>
        <taxon>Rhizoctonia</taxon>
    </lineage>
</organism>
<feature type="compositionally biased region" description="Low complexity" evidence="1">
    <location>
        <begin position="281"/>
        <end position="294"/>
    </location>
</feature>
<name>A0A8H7HM11_9AGAM</name>
<keyword evidence="2" id="KW-0413">Isomerase</keyword>
<dbReference type="OrthoDB" id="5126881at2759"/>
<evidence type="ECO:0000313" key="2">
    <source>
        <dbReference type="EMBL" id="KAF8699955.1"/>
    </source>
</evidence>
<dbReference type="Pfam" id="PF00378">
    <property type="entry name" value="ECH_1"/>
    <property type="match status" value="1"/>
</dbReference>
<dbReference type="Proteomes" id="UP000602905">
    <property type="component" value="Unassembled WGS sequence"/>
</dbReference>
<gene>
    <name evidence="2" type="ORF">RHS03_06877</name>
</gene>
<feature type="region of interest" description="Disordered" evidence="1">
    <location>
        <begin position="643"/>
        <end position="666"/>
    </location>
</feature>
<feature type="region of interest" description="Disordered" evidence="1">
    <location>
        <begin position="272"/>
        <end position="298"/>
    </location>
</feature>
<comment type="caution">
    <text evidence="2">The sequence shown here is derived from an EMBL/GenBank/DDBJ whole genome shotgun (WGS) entry which is preliminary data.</text>
</comment>
<feature type="region of interest" description="Disordered" evidence="1">
    <location>
        <begin position="1362"/>
        <end position="1450"/>
    </location>
</feature>
<dbReference type="SUPFAM" id="SSF52096">
    <property type="entry name" value="ClpP/crotonase"/>
    <property type="match status" value="1"/>
</dbReference>
<proteinExistence type="predicted"/>
<dbReference type="GO" id="GO:0016853">
    <property type="term" value="F:isomerase activity"/>
    <property type="evidence" value="ECO:0007669"/>
    <property type="project" value="UniProtKB-KW"/>
</dbReference>